<keyword evidence="2" id="KW-1185">Reference proteome</keyword>
<evidence type="ECO:0000313" key="2">
    <source>
        <dbReference type="Proteomes" id="UP000799444"/>
    </source>
</evidence>
<sequence>MTTRTAFISGPLDPSDAYFRLHYEPLIQTAIRAGDSFIVGPVAGVDAMALSFLLRSGVQPQRITVYMAHFEYYDEPRKLAFETLGVNVRLVGPATATTRDRDAAMTAASDYDILRYRTEAEAKAEYGPRWYPRVSNTEMNERRRRGISSAAYTLPDVSETNSHRSSRKLKILEFFKFNY</sequence>
<comment type="caution">
    <text evidence="1">The sequence shown here is derived from an EMBL/GenBank/DDBJ whole genome shotgun (WGS) entry which is preliminary data.</text>
</comment>
<dbReference type="AlphaFoldDB" id="A0A9P4R681"/>
<protein>
    <submittedName>
        <fullName evidence="1">Uncharacterized protein</fullName>
    </submittedName>
</protein>
<reference evidence="1" key="1">
    <citation type="journal article" date="2020" name="Stud. Mycol.">
        <title>101 Dothideomycetes genomes: a test case for predicting lifestyles and emergence of pathogens.</title>
        <authorList>
            <person name="Haridas S."/>
            <person name="Albert R."/>
            <person name="Binder M."/>
            <person name="Bloem J."/>
            <person name="Labutti K."/>
            <person name="Salamov A."/>
            <person name="Andreopoulos B."/>
            <person name="Baker S."/>
            <person name="Barry K."/>
            <person name="Bills G."/>
            <person name="Bluhm B."/>
            <person name="Cannon C."/>
            <person name="Castanera R."/>
            <person name="Culley D."/>
            <person name="Daum C."/>
            <person name="Ezra D."/>
            <person name="Gonzalez J."/>
            <person name="Henrissat B."/>
            <person name="Kuo A."/>
            <person name="Liang C."/>
            <person name="Lipzen A."/>
            <person name="Lutzoni F."/>
            <person name="Magnuson J."/>
            <person name="Mondo S."/>
            <person name="Nolan M."/>
            <person name="Ohm R."/>
            <person name="Pangilinan J."/>
            <person name="Park H.-J."/>
            <person name="Ramirez L."/>
            <person name="Alfaro M."/>
            <person name="Sun H."/>
            <person name="Tritt A."/>
            <person name="Yoshinaga Y."/>
            <person name="Zwiers L.-H."/>
            <person name="Turgeon B."/>
            <person name="Goodwin S."/>
            <person name="Spatafora J."/>
            <person name="Crous P."/>
            <person name="Grigoriev I."/>
        </authorList>
    </citation>
    <scope>NUCLEOTIDE SEQUENCE</scope>
    <source>
        <strain evidence="1">CBS 125425</strain>
    </source>
</reference>
<dbReference type="Proteomes" id="UP000799444">
    <property type="component" value="Unassembled WGS sequence"/>
</dbReference>
<evidence type="ECO:0000313" key="1">
    <source>
        <dbReference type="EMBL" id="KAF2737434.1"/>
    </source>
</evidence>
<gene>
    <name evidence="1" type="ORF">EJ04DRAFT_561594</name>
</gene>
<accession>A0A9P4R681</accession>
<proteinExistence type="predicted"/>
<organism evidence="1 2">
    <name type="scientific">Polyplosphaeria fusca</name>
    <dbReference type="NCBI Taxonomy" id="682080"/>
    <lineage>
        <taxon>Eukaryota</taxon>
        <taxon>Fungi</taxon>
        <taxon>Dikarya</taxon>
        <taxon>Ascomycota</taxon>
        <taxon>Pezizomycotina</taxon>
        <taxon>Dothideomycetes</taxon>
        <taxon>Pleosporomycetidae</taxon>
        <taxon>Pleosporales</taxon>
        <taxon>Tetraplosphaeriaceae</taxon>
        <taxon>Polyplosphaeria</taxon>
    </lineage>
</organism>
<name>A0A9P4R681_9PLEO</name>
<dbReference type="OrthoDB" id="5422905at2759"/>
<dbReference type="EMBL" id="ML996116">
    <property type="protein sequence ID" value="KAF2737434.1"/>
    <property type="molecule type" value="Genomic_DNA"/>
</dbReference>